<organism evidence="8 9">
    <name type="scientific">Schistosoma bovis</name>
    <name type="common">Blood fluke</name>
    <dbReference type="NCBI Taxonomy" id="6184"/>
    <lineage>
        <taxon>Eukaryota</taxon>
        <taxon>Metazoa</taxon>
        <taxon>Spiralia</taxon>
        <taxon>Lophotrochozoa</taxon>
        <taxon>Platyhelminthes</taxon>
        <taxon>Trematoda</taxon>
        <taxon>Digenea</taxon>
        <taxon>Strigeidida</taxon>
        <taxon>Schistosomatoidea</taxon>
        <taxon>Schistosomatidae</taxon>
        <taxon>Schistosoma</taxon>
    </lineage>
</organism>
<dbReference type="Proteomes" id="UP000290809">
    <property type="component" value="Unassembled WGS sequence"/>
</dbReference>
<dbReference type="InterPro" id="IPR052639">
    <property type="entry name" value="TRAIP_ubiq-protein_ligase"/>
</dbReference>
<feature type="compositionally biased region" description="Polar residues" evidence="6">
    <location>
        <begin position="364"/>
        <end position="401"/>
    </location>
</feature>
<dbReference type="STRING" id="6184.A0A430Q9I7"/>
<dbReference type="PANTHER" id="PTHR46569:SF1">
    <property type="entry name" value="E3 UBIQUITIN-PROTEIN LIGASE RFWD3-RELATED"/>
    <property type="match status" value="1"/>
</dbReference>
<dbReference type="PROSITE" id="PS50089">
    <property type="entry name" value="ZF_RING_2"/>
    <property type="match status" value="1"/>
</dbReference>
<keyword evidence="1" id="KW-0479">Metal-binding</keyword>
<keyword evidence="5" id="KW-0175">Coiled coil</keyword>
<reference evidence="8 9" key="1">
    <citation type="journal article" date="2019" name="PLoS Pathog.">
        <title>Genome sequence of the bovine parasite Schistosoma bovis Tanzania.</title>
        <authorList>
            <person name="Oey H."/>
            <person name="Zakrzewski M."/>
            <person name="Gobert G."/>
            <person name="Gravermann K."/>
            <person name="Stoye J."/>
            <person name="Jones M."/>
            <person name="Mcmanus D."/>
            <person name="Krause L."/>
        </authorList>
    </citation>
    <scope>NUCLEOTIDE SEQUENCE [LARGE SCALE GENOMIC DNA]</scope>
    <source>
        <strain evidence="8 9">TAN1997</strain>
    </source>
</reference>
<dbReference type="SUPFAM" id="SSF57850">
    <property type="entry name" value="RING/U-box"/>
    <property type="match status" value="1"/>
</dbReference>
<dbReference type="InterPro" id="IPR001841">
    <property type="entry name" value="Znf_RING"/>
</dbReference>
<evidence type="ECO:0000256" key="1">
    <source>
        <dbReference type="ARBA" id="ARBA00022723"/>
    </source>
</evidence>
<feature type="domain" description="RING-type" evidence="7">
    <location>
        <begin position="6"/>
        <end position="49"/>
    </location>
</feature>
<evidence type="ECO:0000256" key="6">
    <source>
        <dbReference type="SAM" id="MobiDB-lite"/>
    </source>
</evidence>
<dbReference type="GO" id="GO:0061630">
    <property type="term" value="F:ubiquitin protein ligase activity"/>
    <property type="evidence" value="ECO:0007669"/>
    <property type="project" value="TreeGrafter"/>
</dbReference>
<dbReference type="CDD" id="cd16454">
    <property type="entry name" value="RING-H2_PA-TM-RING"/>
    <property type="match status" value="1"/>
</dbReference>
<dbReference type="EMBL" id="QMKO01002213">
    <property type="protein sequence ID" value="RTG84296.1"/>
    <property type="molecule type" value="Genomic_DNA"/>
</dbReference>
<evidence type="ECO:0000256" key="3">
    <source>
        <dbReference type="ARBA" id="ARBA00022833"/>
    </source>
</evidence>
<feature type="coiled-coil region" evidence="5">
    <location>
        <begin position="322"/>
        <end position="356"/>
    </location>
</feature>
<protein>
    <recommendedName>
        <fullName evidence="7">RING-type domain-containing protein</fullName>
    </recommendedName>
</protein>
<proteinExistence type="predicted"/>
<dbReference type="AlphaFoldDB" id="A0A430Q9I7"/>
<evidence type="ECO:0000256" key="4">
    <source>
        <dbReference type="PROSITE-ProRule" id="PRU00175"/>
    </source>
</evidence>
<evidence type="ECO:0000256" key="2">
    <source>
        <dbReference type="ARBA" id="ARBA00022771"/>
    </source>
</evidence>
<accession>A0A430Q9I7</accession>
<evidence type="ECO:0000313" key="9">
    <source>
        <dbReference type="Proteomes" id="UP000290809"/>
    </source>
</evidence>
<evidence type="ECO:0000313" key="8">
    <source>
        <dbReference type="EMBL" id="RTG84296.1"/>
    </source>
</evidence>
<sequence>MLLAQCPVCQECFTNALECNISALPCGHVFHQICIDTWFKTSSTCPQCRIGIKKTFVISKLYFDMISYSSEEQPVNSSTFEQETSASESSFVLFTLQKSNGIFSRFHSKSHECLPLHRLVFDCSYLPKYFYANNFVYHVIFQQLDSKSMKSLSVQLHRLRSENMRLDLLCKNLSQKSEENSKLLSARDKEISALSTLYSETDKLYEKERQRCRDLRTEISSLKQFLREAEAMKAEAIQLRKETEDMQNVKKLISSSEDAARELFSRYTSKFENVNETQIKHQKDSELLSLCKWASVLRSELTATREKVRSYRTELSRVRKLQTSASQKITRAETNAAEYKERVKQLESELSNLIEQLHPDVNKTKGNTSQEHLTCGTTTSRIISQPSTSTTPARSISMIDSSLVTPPSTKLISKELSTPDLLLISSPFEQSANVTPRTDFLTPANPFRMKQNQPSTSNSPKQTVSTSQAYNRTLLFSPETVMINNKIPLNNIMANQRRPSSFYQMSIMRQHAKIADSYRIPNYSNTLQFQKSFDNTLSKLSKPCVLRTETSRCQKRSVGNLKRSISEISNTLKLDNFIVKL</sequence>
<dbReference type="GO" id="GO:0031297">
    <property type="term" value="P:replication fork processing"/>
    <property type="evidence" value="ECO:0007669"/>
    <property type="project" value="TreeGrafter"/>
</dbReference>
<gene>
    <name evidence="8" type="ORF">DC041_0004816</name>
</gene>
<keyword evidence="2 4" id="KW-0863">Zinc-finger</keyword>
<dbReference type="Gene3D" id="3.30.40.10">
    <property type="entry name" value="Zinc/RING finger domain, C3HC4 (zinc finger)"/>
    <property type="match status" value="1"/>
</dbReference>
<keyword evidence="9" id="KW-1185">Reference proteome</keyword>
<dbReference type="GO" id="GO:0090734">
    <property type="term" value="C:site of DNA damage"/>
    <property type="evidence" value="ECO:0007669"/>
    <property type="project" value="TreeGrafter"/>
</dbReference>
<dbReference type="InterPro" id="IPR011016">
    <property type="entry name" value="Znf_RING-CH"/>
</dbReference>
<dbReference type="Pfam" id="PF13639">
    <property type="entry name" value="zf-RING_2"/>
    <property type="match status" value="1"/>
</dbReference>
<dbReference type="InterPro" id="IPR013083">
    <property type="entry name" value="Znf_RING/FYVE/PHD"/>
</dbReference>
<name>A0A430Q9I7_SCHBO</name>
<evidence type="ECO:0000259" key="7">
    <source>
        <dbReference type="PROSITE" id="PS50089"/>
    </source>
</evidence>
<feature type="coiled-coil region" evidence="5">
    <location>
        <begin position="212"/>
        <end position="249"/>
    </location>
</feature>
<dbReference type="SMART" id="SM00184">
    <property type="entry name" value="RING"/>
    <property type="match status" value="1"/>
</dbReference>
<feature type="region of interest" description="Disordered" evidence="6">
    <location>
        <begin position="443"/>
        <end position="465"/>
    </location>
</feature>
<evidence type="ECO:0000256" key="5">
    <source>
        <dbReference type="SAM" id="Coils"/>
    </source>
</evidence>
<keyword evidence="3" id="KW-0862">Zinc</keyword>
<dbReference type="GO" id="GO:0016567">
    <property type="term" value="P:protein ubiquitination"/>
    <property type="evidence" value="ECO:0007669"/>
    <property type="project" value="TreeGrafter"/>
</dbReference>
<dbReference type="PANTHER" id="PTHR46569">
    <property type="entry name" value="E3 UBIQUITIN-PROTEIN LIGASE TRAIP"/>
    <property type="match status" value="1"/>
</dbReference>
<comment type="caution">
    <text evidence="8">The sequence shown here is derived from an EMBL/GenBank/DDBJ whole genome shotgun (WGS) entry which is preliminary data.</text>
</comment>
<dbReference type="GO" id="GO:0005634">
    <property type="term" value="C:nucleus"/>
    <property type="evidence" value="ECO:0007669"/>
    <property type="project" value="TreeGrafter"/>
</dbReference>
<dbReference type="GO" id="GO:0008270">
    <property type="term" value="F:zinc ion binding"/>
    <property type="evidence" value="ECO:0007669"/>
    <property type="project" value="UniProtKB-KW"/>
</dbReference>
<feature type="region of interest" description="Disordered" evidence="6">
    <location>
        <begin position="361"/>
        <end position="401"/>
    </location>
</feature>
<dbReference type="SMART" id="SM00744">
    <property type="entry name" value="RINGv"/>
    <property type="match status" value="1"/>
</dbReference>
<feature type="compositionally biased region" description="Polar residues" evidence="6">
    <location>
        <begin position="450"/>
        <end position="465"/>
    </location>
</feature>